<dbReference type="EMBL" id="MNQU01000332">
    <property type="protein sequence ID" value="OKZ28858.1"/>
    <property type="molecule type" value="Genomic_DNA"/>
</dbReference>
<organism evidence="1 2">
    <name type="scientific">Bacteroides uniformis</name>
    <dbReference type="NCBI Taxonomy" id="820"/>
    <lineage>
        <taxon>Bacteria</taxon>
        <taxon>Pseudomonadati</taxon>
        <taxon>Bacteroidota</taxon>
        <taxon>Bacteroidia</taxon>
        <taxon>Bacteroidales</taxon>
        <taxon>Bacteroidaceae</taxon>
        <taxon>Bacteroides</taxon>
    </lineage>
</organism>
<protein>
    <submittedName>
        <fullName evidence="1">Uncharacterized protein</fullName>
    </submittedName>
</protein>
<proteinExistence type="predicted"/>
<evidence type="ECO:0000313" key="2">
    <source>
        <dbReference type="Proteomes" id="UP000186549"/>
    </source>
</evidence>
<dbReference type="AlphaFoldDB" id="A0A1Q6HQD4"/>
<comment type="caution">
    <text evidence="1">The sequence shown here is derived from an EMBL/GenBank/DDBJ whole genome shotgun (WGS) entry which is preliminary data.</text>
</comment>
<accession>A0A1Q6HQD4</accession>
<name>A0A1Q6HQD4_BACUN</name>
<gene>
    <name evidence="1" type="ORF">BHV79_17860</name>
</gene>
<dbReference type="Proteomes" id="UP000186549">
    <property type="component" value="Unassembled WGS sequence"/>
</dbReference>
<sequence>MRKADRIIRDRHSRIPDKYKKIDTTVNGNAESLAEQHKEVERQLFPLRLNKTTIIYVTKDKQNEAYAAKARKRMGIAEPKKTFVDPLSEENITKLYKEEKIPPRRMAEMLNVSVRTIYLRLAKYGLTKVKCR</sequence>
<reference evidence="1 2" key="1">
    <citation type="journal article" date="2016" name="Nat. Biotechnol.">
        <title>Measurement of bacterial replication rates in microbial communities.</title>
        <authorList>
            <person name="Brown C.T."/>
            <person name="Olm M.R."/>
            <person name="Thomas B.C."/>
            <person name="Banfield J.F."/>
        </authorList>
    </citation>
    <scope>NUCLEOTIDE SEQUENCE [LARGE SCALE GENOMIC DNA]</scope>
    <source>
        <strain evidence="1">45_41</strain>
    </source>
</reference>
<evidence type="ECO:0000313" key="1">
    <source>
        <dbReference type="EMBL" id="OKZ28858.1"/>
    </source>
</evidence>